<comment type="caution">
    <text evidence="15">The sequence shown here is derived from an EMBL/GenBank/DDBJ whole genome shotgun (WGS) entry which is preliminary data.</text>
</comment>
<gene>
    <name evidence="13 15" type="primary">flhB</name>
    <name evidence="15" type="ORF">PH586_06000</name>
</gene>
<evidence type="ECO:0000313" key="16">
    <source>
        <dbReference type="Proteomes" id="UP001212042"/>
    </source>
</evidence>
<keyword evidence="7 13" id="KW-1005">Bacterial flagellum biogenesis</keyword>
<dbReference type="Pfam" id="PF01312">
    <property type="entry name" value="Bac_export_2"/>
    <property type="match status" value="1"/>
</dbReference>
<comment type="function">
    <text evidence="12 13">Required for formation of the rod structure in the basal body of the flagellar apparatus. Together with FliI and FliH, may constitute the export apparatus of flagellin.</text>
</comment>
<evidence type="ECO:0000256" key="12">
    <source>
        <dbReference type="ARBA" id="ARBA00025078"/>
    </source>
</evidence>
<evidence type="ECO:0000256" key="2">
    <source>
        <dbReference type="ARBA" id="ARBA00010690"/>
    </source>
</evidence>
<proteinExistence type="inferred from homology"/>
<evidence type="ECO:0000256" key="4">
    <source>
        <dbReference type="ARBA" id="ARBA00022448"/>
    </source>
</evidence>
<protein>
    <recommendedName>
        <fullName evidence="3 13">Flagellar biosynthetic protein FlhB</fullName>
    </recommendedName>
</protein>
<dbReference type="Gene3D" id="6.10.250.2080">
    <property type="match status" value="1"/>
</dbReference>
<evidence type="ECO:0000256" key="7">
    <source>
        <dbReference type="ARBA" id="ARBA00022795"/>
    </source>
</evidence>
<feature type="transmembrane region" description="Helical" evidence="13">
    <location>
        <begin position="93"/>
        <end position="119"/>
    </location>
</feature>
<feature type="transmembrane region" description="Helical" evidence="13">
    <location>
        <begin position="37"/>
        <end position="62"/>
    </location>
</feature>
<feature type="transmembrane region" description="Helical" evidence="13">
    <location>
        <begin position="187"/>
        <end position="212"/>
    </location>
</feature>
<dbReference type="PRINTS" id="PR00950">
    <property type="entry name" value="TYPE3IMSPROT"/>
</dbReference>
<keyword evidence="5 13" id="KW-1003">Cell membrane</keyword>
<accession>A0ABT4XCM5</accession>
<evidence type="ECO:0000256" key="9">
    <source>
        <dbReference type="ARBA" id="ARBA00022989"/>
    </source>
</evidence>
<evidence type="ECO:0000256" key="13">
    <source>
        <dbReference type="RuleBase" id="RU364091"/>
    </source>
</evidence>
<organism evidence="15 16">
    <name type="scientific">Pseudomonas aestuarii</name>
    <dbReference type="NCBI Taxonomy" id="3018340"/>
    <lineage>
        <taxon>Bacteria</taxon>
        <taxon>Pseudomonadati</taxon>
        <taxon>Pseudomonadota</taxon>
        <taxon>Gammaproteobacteria</taxon>
        <taxon>Pseudomonadales</taxon>
        <taxon>Pseudomonadaceae</taxon>
        <taxon>Pseudomonas</taxon>
    </lineage>
</organism>
<keyword evidence="10 13" id="KW-0472">Membrane</keyword>
<keyword evidence="11 13" id="KW-1006">Bacterial flagellum protein export</keyword>
<keyword evidence="4 13" id="KW-0813">Transport</keyword>
<evidence type="ECO:0000256" key="6">
    <source>
        <dbReference type="ARBA" id="ARBA00022692"/>
    </source>
</evidence>
<keyword evidence="16" id="KW-1185">Reference proteome</keyword>
<evidence type="ECO:0000256" key="11">
    <source>
        <dbReference type="ARBA" id="ARBA00023225"/>
    </source>
</evidence>
<evidence type="ECO:0000256" key="14">
    <source>
        <dbReference type="SAM" id="MobiDB-lite"/>
    </source>
</evidence>
<evidence type="ECO:0000256" key="8">
    <source>
        <dbReference type="ARBA" id="ARBA00022927"/>
    </source>
</evidence>
<evidence type="ECO:0000256" key="1">
    <source>
        <dbReference type="ARBA" id="ARBA00004651"/>
    </source>
</evidence>
<dbReference type="PANTHER" id="PTHR30531">
    <property type="entry name" value="FLAGELLAR BIOSYNTHETIC PROTEIN FLHB"/>
    <property type="match status" value="1"/>
</dbReference>
<evidence type="ECO:0000256" key="3">
    <source>
        <dbReference type="ARBA" id="ARBA00021622"/>
    </source>
</evidence>
<name>A0ABT4XCM5_9PSED</name>
<dbReference type="EMBL" id="JAQJZJ010000002">
    <property type="protein sequence ID" value="MDA7085939.1"/>
    <property type="molecule type" value="Genomic_DNA"/>
</dbReference>
<dbReference type="InterPro" id="IPR006135">
    <property type="entry name" value="T3SS_substrate_exporter"/>
</dbReference>
<keyword evidence="9 13" id="KW-1133">Transmembrane helix</keyword>
<dbReference type="NCBIfam" id="TIGR00328">
    <property type="entry name" value="flhB"/>
    <property type="match status" value="1"/>
</dbReference>
<feature type="compositionally biased region" description="Basic and acidic residues" evidence="14">
    <location>
        <begin position="7"/>
        <end position="27"/>
    </location>
</feature>
<keyword evidence="15" id="KW-0966">Cell projection</keyword>
<keyword evidence="15" id="KW-0282">Flagellum</keyword>
<keyword evidence="15" id="KW-0969">Cilium</keyword>
<dbReference type="RefSeq" id="WP_271346858.1">
    <property type="nucleotide sequence ID" value="NZ_JAQJZJ010000002.1"/>
</dbReference>
<evidence type="ECO:0000313" key="15">
    <source>
        <dbReference type="EMBL" id="MDA7085939.1"/>
    </source>
</evidence>
<comment type="subcellular location">
    <subcellularLocation>
        <location evidence="1">Cell membrane</location>
        <topology evidence="1">Multi-pass membrane protein</topology>
    </subcellularLocation>
</comment>
<dbReference type="InterPro" id="IPR006136">
    <property type="entry name" value="FlhB"/>
</dbReference>
<feature type="transmembrane region" description="Helical" evidence="13">
    <location>
        <begin position="147"/>
        <end position="167"/>
    </location>
</feature>
<dbReference type="Proteomes" id="UP001212042">
    <property type="component" value="Unassembled WGS sequence"/>
</dbReference>
<dbReference type="InterPro" id="IPR029025">
    <property type="entry name" value="T3SS_substrate_exporter_C"/>
</dbReference>
<feature type="region of interest" description="Disordered" evidence="14">
    <location>
        <begin position="358"/>
        <end position="378"/>
    </location>
</feature>
<dbReference type="SUPFAM" id="SSF160544">
    <property type="entry name" value="EscU C-terminal domain-like"/>
    <property type="match status" value="1"/>
</dbReference>
<evidence type="ECO:0000256" key="10">
    <source>
        <dbReference type="ARBA" id="ARBA00023136"/>
    </source>
</evidence>
<feature type="region of interest" description="Disordered" evidence="14">
    <location>
        <begin position="1"/>
        <end position="27"/>
    </location>
</feature>
<evidence type="ECO:0000256" key="5">
    <source>
        <dbReference type="ARBA" id="ARBA00022475"/>
    </source>
</evidence>
<reference evidence="15 16" key="1">
    <citation type="submission" date="2023-01" db="EMBL/GenBank/DDBJ databases">
        <title>Pseudomonas SA3-5T sp. nov., isolated from tidal flat sediment.</title>
        <authorList>
            <person name="Kim H.S."/>
            <person name="Kim J.-S."/>
            <person name="Suh M.K."/>
            <person name="Eom M.K."/>
            <person name="Lee J.-S."/>
        </authorList>
    </citation>
    <scope>NUCLEOTIDE SEQUENCE [LARGE SCALE GENOMIC DNA]</scope>
    <source>
        <strain evidence="15 16">SA3-5</strain>
    </source>
</reference>
<keyword evidence="6 13" id="KW-0812">Transmembrane</keyword>
<keyword evidence="8 13" id="KW-0653">Protein transport</keyword>
<sequence length="378" mass="41143">MAESESGADKSEEPTEKRLRESREKGQIARSRELNTLAIMLAGTGGLLAFGGSLGSALISIMSSNFSLPREVIMDERAMAIGLLASGKVAVDAMLPLFLALLIASIVGPIALGGWLFSAKAMAPKISRMDPLAGLKRMFSAKALVELLKALAKFTLVLTVALAVLAANVDDLLAMAHEPLESAILHAAQVVGWSALWMACGLVLIAAVDVPFQLWDNKQKMMMTKQEVRDEYKDSEGKPEVKQRIRQLQREMTERRMMQAVPQADVVITNPTHFAVALKYDPAKGSAPVLLAKGGDFTALKIREIAQEHQVMLLESPALARAVFYSTELDQEIPAGLYLAVAQVLAYVYQIRQYQAGKGKRPAPLPDLPIPTDLRRDE</sequence>
<comment type="similarity">
    <text evidence="2 13">Belongs to the type III secretion exporter family.</text>
</comment>
<dbReference type="PANTHER" id="PTHR30531:SF12">
    <property type="entry name" value="FLAGELLAR BIOSYNTHETIC PROTEIN FLHB"/>
    <property type="match status" value="1"/>
</dbReference>
<dbReference type="Gene3D" id="3.40.1690.10">
    <property type="entry name" value="secretion proteins EscU"/>
    <property type="match status" value="1"/>
</dbReference>